<sequence length="791" mass="91283">MNNKYLINEPPLLILPSLAKSIGLNEGILLQQIHYWLRTSKHDRGGYRWIYNTYAQWLEQFPFWSEKTLRRTVKRLEDKEIIISTVEFNQSINKTKWYRIDYKVLADYTGFSDGTDLIIDEYPLLFQPSLAVRYGLNEAIFLQQLHYWLSYSSKERGGCLWVVNKYKTWLDQFSFWSVDTLKRTIKSLTEKEAIINTDEYNDSVISNLRWLTINYDKFNKPSVQIDQSSEQSDLSRVQIDQTLVQSDQSHAENIASVQNDRTCVQSDQSSVQNDHIASADWPDGQCKMTSSHIYTETNTETTENKAQEVNLEESDRLQKMIKFDSESVKAAFDKAVNYYLKLIDPQKTIRRNDSRLDDIQNLMAEYGADAVELIFDSVKKSDFLLGNSGKFIPSFSFILKNAGKIISGQYESESESVYEKAQRCCEAHKDCSVVTDNYPARPHCRYCDQFINKDLRPKKTQEEIDDDMFEECKSRAYCVVKKLRMSTPFPYCGKCPKNDFAQKEKGEAELMKKAAECYASCKGCCFVKVMETESLDYCKFCPGNSTDPDDSYKTIKVDPSDSDAVWSASYEWTSKSDKKIKGFIKDFEIFSTYSLNDYMQEVLIVVYEVLQELLAECDGSVPVSKFEERIWNNFRNRFTKSMQTVPAMRDVFKGGNKSACVFEEYTGNELSENDSEPENRRLNEEIIKTLLGILTVREEEVLDYVLGFTGRGKLSQSEAAELMGTTRDNVAVIQKKAVDKITAFCKEQEIDGSSTLETIKFKIRTYQKQKFKDPCKYQLFEIGSLINQIAG</sequence>
<dbReference type="InterPro" id="IPR013324">
    <property type="entry name" value="RNA_pol_sigma_r3/r4-like"/>
</dbReference>
<dbReference type="HOGENOM" id="CLU_354783_0_0_0"/>
<dbReference type="STRING" id="522772.Dacet_0534"/>
<dbReference type="SUPFAM" id="SSF88659">
    <property type="entry name" value="Sigma3 and sigma4 domains of RNA polymerase sigma factors"/>
    <property type="match status" value="1"/>
</dbReference>
<dbReference type="OrthoDB" id="9803393at2"/>
<protein>
    <submittedName>
        <fullName evidence="1">Uncharacterized protein</fullName>
    </submittedName>
</protein>
<dbReference type="KEGG" id="dap:Dacet_0534"/>
<accession>D4H421</accession>
<dbReference type="RefSeq" id="WP_013009876.1">
    <property type="nucleotide sequence ID" value="NC_013943.1"/>
</dbReference>
<dbReference type="EMBL" id="CP001968">
    <property type="protein sequence ID" value="ADD67332.1"/>
    <property type="molecule type" value="Genomic_DNA"/>
</dbReference>
<organism evidence="1 2">
    <name type="scientific">Denitrovibrio acetiphilus (strain DSM 12809 / NBRC 114555 / N2460)</name>
    <dbReference type="NCBI Taxonomy" id="522772"/>
    <lineage>
        <taxon>Bacteria</taxon>
        <taxon>Pseudomonadati</taxon>
        <taxon>Deferribacterota</taxon>
        <taxon>Deferribacteres</taxon>
        <taxon>Deferribacterales</taxon>
        <taxon>Geovibrionaceae</taxon>
        <taxon>Denitrovibrio</taxon>
    </lineage>
</organism>
<proteinExistence type="predicted"/>
<reference evidence="1 2" key="1">
    <citation type="journal article" date="2010" name="Stand. Genomic Sci.">
        <title>Complete genome sequence of Denitrovibrio acetiphilus type strain (N2460).</title>
        <authorList>
            <person name="Kiss H."/>
            <person name="Lang E."/>
            <person name="Lapidus A."/>
            <person name="Copeland A."/>
            <person name="Nolan M."/>
            <person name="Glavina Del Rio T."/>
            <person name="Chen F."/>
            <person name="Lucas S."/>
            <person name="Tice H."/>
            <person name="Cheng J.F."/>
            <person name="Han C."/>
            <person name="Goodwin L."/>
            <person name="Pitluck S."/>
            <person name="Liolios K."/>
            <person name="Pati A."/>
            <person name="Ivanova N."/>
            <person name="Mavromatis K."/>
            <person name="Chen A."/>
            <person name="Palaniappan K."/>
            <person name="Land M."/>
            <person name="Hauser L."/>
            <person name="Chang Y.J."/>
            <person name="Jeffries C.D."/>
            <person name="Detter J.C."/>
            <person name="Brettin T."/>
            <person name="Spring S."/>
            <person name="Rohde M."/>
            <person name="Goker M."/>
            <person name="Woyke T."/>
            <person name="Bristow J."/>
            <person name="Eisen J.A."/>
            <person name="Markowitz V."/>
            <person name="Hugenholtz P."/>
            <person name="Kyrpides N.C."/>
            <person name="Klenk H.P."/>
        </authorList>
    </citation>
    <scope>NUCLEOTIDE SEQUENCE [LARGE SCALE GENOMIC DNA]</scope>
    <source>
        <strain evidence="2">DSM 12809 / NBRC 114555 / N2460</strain>
    </source>
</reference>
<evidence type="ECO:0000313" key="2">
    <source>
        <dbReference type="Proteomes" id="UP000002012"/>
    </source>
</evidence>
<dbReference type="eggNOG" id="COG0568">
    <property type="taxonomic scope" value="Bacteria"/>
</dbReference>
<gene>
    <name evidence="1" type="ordered locus">Dacet_0534</name>
</gene>
<dbReference type="Gene3D" id="1.10.10.10">
    <property type="entry name" value="Winged helix-like DNA-binding domain superfamily/Winged helix DNA-binding domain"/>
    <property type="match status" value="1"/>
</dbReference>
<dbReference type="Proteomes" id="UP000002012">
    <property type="component" value="Chromosome"/>
</dbReference>
<name>D4H421_DENA2</name>
<evidence type="ECO:0000313" key="1">
    <source>
        <dbReference type="EMBL" id="ADD67332.1"/>
    </source>
</evidence>
<keyword evidence="2" id="KW-1185">Reference proteome</keyword>
<dbReference type="InterPro" id="IPR036388">
    <property type="entry name" value="WH-like_DNA-bd_sf"/>
</dbReference>
<dbReference type="PaxDb" id="522772-Dacet_0534"/>
<dbReference type="AlphaFoldDB" id="D4H421"/>
<dbReference type="InParanoid" id="D4H421"/>